<reference evidence="1 2" key="1">
    <citation type="journal article" date="2015" name="Genome Biol. Evol.">
        <title>Comparative Genomics of a Bacterivorous Green Alga Reveals Evolutionary Causalities and Consequences of Phago-Mixotrophic Mode of Nutrition.</title>
        <authorList>
            <person name="Burns J.A."/>
            <person name="Paasch A."/>
            <person name="Narechania A."/>
            <person name="Kim E."/>
        </authorList>
    </citation>
    <scope>NUCLEOTIDE SEQUENCE [LARGE SCALE GENOMIC DNA]</scope>
    <source>
        <strain evidence="1 2">PLY_AMNH</strain>
    </source>
</reference>
<name>A0AAE0FGX0_9CHLO</name>
<evidence type="ECO:0000313" key="1">
    <source>
        <dbReference type="EMBL" id="KAK3259275.1"/>
    </source>
</evidence>
<gene>
    <name evidence="1" type="ORF">CYMTET_31721</name>
</gene>
<accession>A0AAE0FGX0</accession>
<dbReference type="Proteomes" id="UP001190700">
    <property type="component" value="Unassembled WGS sequence"/>
</dbReference>
<protein>
    <submittedName>
        <fullName evidence="1">Uncharacterized protein</fullName>
    </submittedName>
</protein>
<organism evidence="1 2">
    <name type="scientific">Cymbomonas tetramitiformis</name>
    <dbReference type="NCBI Taxonomy" id="36881"/>
    <lineage>
        <taxon>Eukaryota</taxon>
        <taxon>Viridiplantae</taxon>
        <taxon>Chlorophyta</taxon>
        <taxon>Pyramimonadophyceae</taxon>
        <taxon>Pyramimonadales</taxon>
        <taxon>Pyramimonadaceae</taxon>
        <taxon>Cymbomonas</taxon>
    </lineage>
</organism>
<sequence length="292" mass="31699">MIQHRAGTGTGAKVHGGTEALWKKLDFVEEKDCARTDLPVTGSVLAKWMKEFDTQKAKIVMTTQAKASTETSTFCDIMARREEAALQVRARASMAAGRTEERDREDLFQCNALPFGWNDSPQIFVKLVRVLVECLHSPRSAAERKEVRKLRGGSKLEANVGGRGVVAPTAGSEPVEWAEDLAQPHESQATHRLLPVCLGRGVKPEACGAGVLGGQAPASAHRASEAGSGVQDRDILPERVDRFASVLSAPLPRYYAQWYHPGGLFSASRLGGFELLGASSWDGFVFRISAIR</sequence>
<dbReference type="AlphaFoldDB" id="A0AAE0FGX0"/>
<proteinExistence type="predicted"/>
<comment type="caution">
    <text evidence="1">The sequence shown here is derived from an EMBL/GenBank/DDBJ whole genome shotgun (WGS) entry which is preliminary data.</text>
</comment>
<keyword evidence="2" id="KW-1185">Reference proteome</keyword>
<evidence type="ECO:0000313" key="2">
    <source>
        <dbReference type="Proteomes" id="UP001190700"/>
    </source>
</evidence>
<dbReference type="EMBL" id="LGRX02018892">
    <property type="protein sequence ID" value="KAK3259275.1"/>
    <property type="molecule type" value="Genomic_DNA"/>
</dbReference>